<feature type="domain" description="Neprosin PEP catalytic" evidence="1">
    <location>
        <begin position="1"/>
        <end position="127"/>
    </location>
</feature>
<keyword evidence="3" id="KW-1185">Reference proteome</keyword>
<gene>
    <name evidence="2" type="ORF">DEO72_LG7g2486</name>
</gene>
<evidence type="ECO:0000313" key="2">
    <source>
        <dbReference type="EMBL" id="QCE01192.1"/>
    </source>
</evidence>
<evidence type="ECO:0000259" key="1">
    <source>
        <dbReference type="PROSITE" id="PS52045"/>
    </source>
</evidence>
<sequence>MSITRDPHTKNWWLTVGGKNIGYYPAKLFSNLDSASIVGWGGRTRANVGDTSPEMGSGHFPDGKSSHACYFRSATIEDDSGDIYGPKSNQIVSYSDATNCYDVHFFGHQGGDAGIVLQFGGPGGSCGT</sequence>
<accession>A0A4D6MKR6</accession>
<name>A0A4D6MKR6_VIGUN</name>
<dbReference type="Proteomes" id="UP000501690">
    <property type="component" value="Linkage Group LG7"/>
</dbReference>
<dbReference type="Pfam" id="PF03080">
    <property type="entry name" value="Neprosin"/>
    <property type="match status" value="1"/>
</dbReference>
<organism evidence="2 3">
    <name type="scientific">Vigna unguiculata</name>
    <name type="common">Cowpea</name>
    <dbReference type="NCBI Taxonomy" id="3917"/>
    <lineage>
        <taxon>Eukaryota</taxon>
        <taxon>Viridiplantae</taxon>
        <taxon>Streptophyta</taxon>
        <taxon>Embryophyta</taxon>
        <taxon>Tracheophyta</taxon>
        <taxon>Spermatophyta</taxon>
        <taxon>Magnoliopsida</taxon>
        <taxon>eudicotyledons</taxon>
        <taxon>Gunneridae</taxon>
        <taxon>Pentapetalae</taxon>
        <taxon>rosids</taxon>
        <taxon>fabids</taxon>
        <taxon>Fabales</taxon>
        <taxon>Fabaceae</taxon>
        <taxon>Papilionoideae</taxon>
        <taxon>50 kb inversion clade</taxon>
        <taxon>NPAAA clade</taxon>
        <taxon>indigoferoid/millettioid clade</taxon>
        <taxon>Phaseoleae</taxon>
        <taxon>Vigna</taxon>
    </lineage>
</organism>
<protein>
    <recommendedName>
        <fullName evidence="1">Neprosin PEP catalytic domain-containing protein</fullName>
    </recommendedName>
</protein>
<dbReference type="PROSITE" id="PS52045">
    <property type="entry name" value="NEPROSIN_PEP_CD"/>
    <property type="match status" value="1"/>
</dbReference>
<reference evidence="2 3" key="1">
    <citation type="submission" date="2019-04" db="EMBL/GenBank/DDBJ databases">
        <title>An improved genome assembly and genetic linkage map for asparagus bean, Vigna unguiculata ssp. sesquipedialis.</title>
        <authorList>
            <person name="Xia Q."/>
            <person name="Zhang R."/>
            <person name="Dong Y."/>
        </authorList>
    </citation>
    <scope>NUCLEOTIDE SEQUENCE [LARGE SCALE GENOMIC DNA]</scope>
    <source>
        <tissue evidence="2">Leaf</tissue>
    </source>
</reference>
<dbReference type="PANTHER" id="PTHR31589">
    <property type="entry name" value="PROTEIN, PUTATIVE (DUF239)-RELATED-RELATED"/>
    <property type="match status" value="1"/>
</dbReference>
<evidence type="ECO:0000313" key="3">
    <source>
        <dbReference type="Proteomes" id="UP000501690"/>
    </source>
</evidence>
<dbReference type="PANTHER" id="PTHR31589:SF223">
    <property type="entry name" value="PROTEIN, PUTATIVE (DUF239)-RELATED"/>
    <property type="match status" value="1"/>
</dbReference>
<dbReference type="InterPro" id="IPR004314">
    <property type="entry name" value="Neprosin"/>
</dbReference>
<dbReference type="InterPro" id="IPR053168">
    <property type="entry name" value="Glutamic_endopeptidase"/>
</dbReference>
<proteinExistence type="predicted"/>
<dbReference type="EMBL" id="CP039351">
    <property type="protein sequence ID" value="QCE01192.1"/>
    <property type="molecule type" value="Genomic_DNA"/>
</dbReference>
<dbReference type="AlphaFoldDB" id="A0A4D6MKR6"/>